<evidence type="ECO:0000313" key="4">
    <source>
        <dbReference type="EMBL" id="KAF8439719.1"/>
    </source>
</evidence>
<dbReference type="Proteomes" id="UP001194468">
    <property type="component" value="Unassembled WGS sequence"/>
</dbReference>
<keyword evidence="2" id="KW-0521">NADP</keyword>
<sequence length="82" mass="8553">MITQGRGGRIIGATSVAGKSGLPLASAYSASKFAIRGLTQTAALELGRHSITVNTYAPGAVDMCVFTPCLVIESWLRSGQRI</sequence>
<dbReference type="PRINTS" id="PR00081">
    <property type="entry name" value="GDHRDH"/>
</dbReference>
<dbReference type="InterPro" id="IPR002347">
    <property type="entry name" value="SDR_fam"/>
</dbReference>
<dbReference type="SUPFAM" id="SSF51735">
    <property type="entry name" value="NAD(P)-binding Rossmann-fold domains"/>
    <property type="match status" value="1"/>
</dbReference>
<name>A0AAD4GE06_BOLED</name>
<keyword evidence="5" id="KW-1185">Reference proteome</keyword>
<dbReference type="GO" id="GO:0016491">
    <property type="term" value="F:oxidoreductase activity"/>
    <property type="evidence" value="ECO:0007669"/>
    <property type="project" value="UniProtKB-KW"/>
</dbReference>
<organism evidence="4 5">
    <name type="scientific">Boletus edulis BED1</name>
    <dbReference type="NCBI Taxonomy" id="1328754"/>
    <lineage>
        <taxon>Eukaryota</taxon>
        <taxon>Fungi</taxon>
        <taxon>Dikarya</taxon>
        <taxon>Basidiomycota</taxon>
        <taxon>Agaricomycotina</taxon>
        <taxon>Agaricomycetes</taxon>
        <taxon>Agaricomycetidae</taxon>
        <taxon>Boletales</taxon>
        <taxon>Boletineae</taxon>
        <taxon>Boletaceae</taxon>
        <taxon>Boletoideae</taxon>
        <taxon>Boletus</taxon>
    </lineage>
</organism>
<protein>
    <submittedName>
        <fullName evidence="4">Uncharacterized protein</fullName>
    </submittedName>
</protein>
<evidence type="ECO:0000256" key="3">
    <source>
        <dbReference type="ARBA" id="ARBA00023002"/>
    </source>
</evidence>
<dbReference type="PRINTS" id="PR00080">
    <property type="entry name" value="SDRFAMILY"/>
</dbReference>
<evidence type="ECO:0000256" key="2">
    <source>
        <dbReference type="ARBA" id="ARBA00022857"/>
    </source>
</evidence>
<dbReference type="InterPro" id="IPR020904">
    <property type="entry name" value="Sc_DH/Rdtase_CS"/>
</dbReference>
<accession>A0AAD4GE06</accession>
<dbReference type="InterPro" id="IPR036291">
    <property type="entry name" value="NAD(P)-bd_dom_sf"/>
</dbReference>
<dbReference type="EMBL" id="WHUW01000013">
    <property type="protein sequence ID" value="KAF8439719.1"/>
    <property type="molecule type" value="Genomic_DNA"/>
</dbReference>
<dbReference type="Gene3D" id="3.40.50.720">
    <property type="entry name" value="NAD(P)-binding Rossmann-like Domain"/>
    <property type="match status" value="1"/>
</dbReference>
<dbReference type="AlphaFoldDB" id="A0AAD4GE06"/>
<dbReference type="PROSITE" id="PS00061">
    <property type="entry name" value="ADH_SHORT"/>
    <property type="match status" value="1"/>
</dbReference>
<comment type="caution">
    <text evidence="4">The sequence shown here is derived from an EMBL/GenBank/DDBJ whole genome shotgun (WGS) entry which is preliminary data.</text>
</comment>
<proteinExistence type="inferred from homology"/>
<reference evidence="4" key="1">
    <citation type="submission" date="2019-10" db="EMBL/GenBank/DDBJ databases">
        <authorList>
            <consortium name="DOE Joint Genome Institute"/>
            <person name="Kuo A."/>
            <person name="Miyauchi S."/>
            <person name="Kiss E."/>
            <person name="Drula E."/>
            <person name="Kohler A."/>
            <person name="Sanchez-Garcia M."/>
            <person name="Andreopoulos B."/>
            <person name="Barry K.W."/>
            <person name="Bonito G."/>
            <person name="Buee M."/>
            <person name="Carver A."/>
            <person name="Chen C."/>
            <person name="Cichocki N."/>
            <person name="Clum A."/>
            <person name="Culley D."/>
            <person name="Crous P.W."/>
            <person name="Fauchery L."/>
            <person name="Girlanda M."/>
            <person name="Hayes R."/>
            <person name="Keri Z."/>
            <person name="LaButti K."/>
            <person name="Lipzen A."/>
            <person name="Lombard V."/>
            <person name="Magnuson J."/>
            <person name="Maillard F."/>
            <person name="Morin E."/>
            <person name="Murat C."/>
            <person name="Nolan M."/>
            <person name="Ohm R."/>
            <person name="Pangilinan J."/>
            <person name="Pereira M."/>
            <person name="Perotto S."/>
            <person name="Peter M."/>
            <person name="Riley R."/>
            <person name="Sitrit Y."/>
            <person name="Stielow B."/>
            <person name="Szollosi G."/>
            <person name="Zifcakova L."/>
            <person name="Stursova M."/>
            <person name="Spatafora J.W."/>
            <person name="Tedersoo L."/>
            <person name="Vaario L.-M."/>
            <person name="Yamada A."/>
            <person name="Yan M."/>
            <person name="Wang P."/>
            <person name="Xu J."/>
            <person name="Bruns T."/>
            <person name="Baldrian P."/>
            <person name="Vilgalys R."/>
            <person name="Henrissat B."/>
            <person name="Grigoriev I.V."/>
            <person name="Hibbett D."/>
            <person name="Nagy L.G."/>
            <person name="Martin F.M."/>
        </authorList>
    </citation>
    <scope>NUCLEOTIDE SEQUENCE</scope>
    <source>
        <strain evidence="4">BED1</strain>
    </source>
</reference>
<comment type="similarity">
    <text evidence="1">Belongs to the short-chain dehydrogenases/reductases (SDR) family.</text>
</comment>
<evidence type="ECO:0000256" key="1">
    <source>
        <dbReference type="ARBA" id="ARBA00006484"/>
    </source>
</evidence>
<reference evidence="4" key="2">
    <citation type="journal article" date="2020" name="Nat. Commun.">
        <title>Large-scale genome sequencing of mycorrhizal fungi provides insights into the early evolution of symbiotic traits.</title>
        <authorList>
            <person name="Miyauchi S."/>
            <person name="Kiss E."/>
            <person name="Kuo A."/>
            <person name="Drula E."/>
            <person name="Kohler A."/>
            <person name="Sanchez-Garcia M."/>
            <person name="Morin E."/>
            <person name="Andreopoulos B."/>
            <person name="Barry K.W."/>
            <person name="Bonito G."/>
            <person name="Buee M."/>
            <person name="Carver A."/>
            <person name="Chen C."/>
            <person name="Cichocki N."/>
            <person name="Clum A."/>
            <person name="Culley D."/>
            <person name="Crous P.W."/>
            <person name="Fauchery L."/>
            <person name="Girlanda M."/>
            <person name="Hayes R.D."/>
            <person name="Keri Z."/>
            <person name="LaButti K."/>
            <person name="Lipzen A."/>
            <person name="Lombard V."/>
            <person name="Magnuson J."/>
            <person name="Maillard F."/>
            <person name="Murat C."/>
            <person name="Nolan M."/>
            <person name="Ohm R.A."/>
            <person name="Pangilinan J."/>
            <person name="Pereira M.F."/>
            <person name="Perotto S."/>
            <person name="Peter M."/>
            <person name="Pfister S."/>
            <person name="Riley R."/>
            <person name="Sitrit Y."/>
            <person name="Stielow J.B."/>
            <person name="Szollosi G."/>
            <person name="Zifcakova L."/>
            <person name="Stursova M."/>
            <person name="Spatafora J.W."/>
            <person name="Tedersoo L."/>
            <person name="Vaario L.M."/>
            <person name="Yamada A."/>
            <person name="Yan M."/>
            <person name="Wang P."/>
            <person name="Xu J."/>
            <person name="Bruns T."/>
            <person name="Baldrian P."/>
            <person name="Vilgalys R."/>
            <person name="Dunand C."/>
            <person name="Henrissat B."/>
            <person name="Grigoriev I.V."/>
            <person name="Hibbett D."/>
            <person name="Nagy L.G."/>
            <person name="Martin F.M."/>
        </authorList>
    </citation>
    <scope>NUCLEOTIDE SEQUENCE</scope>
    <source>
        <strain evidence="4">BED1</strain>
    </source>
</reference>
<dbReference type="Pfam" id="PF00106">
    <property type="entry name" value="adh_short"/>
    <property type="match status" value="1"/>
</dbReference>
<gene>
    <name evidence="4" type="ORF">L210DRAFT_3401872</name>
</gene>
<evidence type="ECO:0000313" key="5">
    <source>
        <dbReference type="Proteomes" id="UP001194468"/>
    </source>
</evidence>
<dbReference type="PANTHER" id="PTHR24321:SF8">
    <property type="entry name" value="ESTRADIOL 17-BETA-DEHYDROGENASE 8-RELATED"/>
    <property type="match status" value="1"/>
</dbReference>
<keyword evidence="3" id="KW-0560">Oxidoreductase</keyword>
<dbReference type="PANTHER" id="PTHR24321">
    <property type="entry name" value="DEHYDROGENASES, SHORT CHAIN"/>
    <property type="match status" value="1"/>
</dbReference>